<keyword evidence="2" id="KW-1185">Reference proteome</keyword>
<name>A0ABS4W7B3_9MICC</name>
<evidence type="ECO:0000313" key="1">
    <source>
        <dbReference type="EMBL" id="MBP2372090.1"/>
    </source>
</evidence>
<protein>
    <submittedName>
        <fullName evidence="1">Uncharacterized protein</fullName>
    </submittedName>
</protein>
<comment type="caution">
    <text evidence="1">The sequence shown here is derived from an EMBL/GenBank/DDBJ whole genome shotgun (WGS) entry which is preliminary data.</text>
</comment>
<dbReference type="Proteomes" id="UP000766570">
    <property type="component" value="Unassembled WGS sequence"/>
</dbReference>
<accession>A0ABS4W7B3</accession>
<sequence length="32" mass="3325">MEPLIGLDDARAALILDGAQDGSGKLDLTAFH</sequence>
<dbReference type="EMBL" id="JAGIOE010000001">
    <property type="protein sequence ID" value="MBP2372090.1"/>
    <property type="molecule type" value="Genomic_DNA"/>
</dbReference>
<proteinExistence type="predicted"/>
<gene>
    <name evidence="1" type="ORF">JOF46_000002</name>
</gene>
<reference evidence="1 2" key="1">
    <citation type="submission" date="2021-03" db="EMBL/GenBank/DDBJ databases">
        <title>Sequencing the genomes of 1000 actinobacteria strains.</title>
        <authorList>
            <person name="Klenk H.-P."/>
        </authorList>
    </citation>
    <scope>NUCLEOTIDE SEQUENCE [LARGE SCALE GENOMIC DNA]</scope>
    <source>
        <strain evidence="1 2">DSM 15454</strain>
    </source>
</reference>
<organism evidence="1 2">
    <name type="scientific">Paeniglutamicibacter psychrophenolicus</name>
    <dbReference type="NCBI Taxonomy" id="257454"/>
    <lineage>
        <taxon>Bacteria</taxon>
        <taxon>Bacillati</taxon>
        <taxon>Actinomycetota</taxon>
        <taxon>Actinomycetes</taxon>
        <taxon>Micrococcales</taxon>
        <taxon>Micrococcaceae</taxon>
        <taxon>Paeniglutamicibacter</taxon>
    </lineage>
</organism>
<evidence type="ECO:0000313" key="2">
    <source>
        <dbReference type="Proteomes" id="UP000766570"/>
    </source>
</evidence>